<dbReference type="Proteomes" id="UP000016160">
    <property type="component" value="Chromosome"/>
</dbReference>
<keyword evidence="1" id="KW-0472">Membrane</keyword>
<reference evidence="2 3" key="1">
    <citation type="journal article" date="2013" name="Appl. Environ. Microbiol.">
        <title>The genome of the alga-associated marine flavobacterium Formosa agariphila KMM 3901T reveals a broad potential for degradation of algal polysaccharides.</title>
        <authorList>
            <person name="Mann A.J."/>
            <person name="Hahnke R.L."/>
            <person name="Huang S."/>
            <person name="Werner J."/>
            <person name="Xing P."/>
            <person name="Barbeyron T."/>
            <person name="Huettel B."/>
            <person name="Stueber K."/>
            <person name="Reinhardt R."/>
            <person name="Harder J."/>
            <person name="Gloeckner F.O."/>
            <person name="Amann R.I."/>
            <person name="Teeling H."/>
        </authorList>
    </citation>
    <scope>NUCLEOTIDE SEQUENCE [LARGE SCALE GENOMIC DNA]</scope>
    <source>
        <strain evidence="3">DSM 15362 / KCTC 12365 / LMG 23005 / KMM 3901</strain>
    </source>
</reference>
<evidence type="ECO:0000313" key="2">
    <source>
        <dbReference type="EMBL" id="CDF78129.1"/>
    </source>
</evidence>
<sequence length="168" mass="19280">MNSNVISQIFKFITLVLLQVIILNHINFLGFINPYIYIIFIVLYPIKNDRIVFLLLSFLLGISVDIFSDSGGIHAAACVTIAYLRPLALKWSFGTVYEHQTIKFNNVEFGSKLMYISILTVIHHLILFLLEVFNFSEILLTLQKTLFSSIFTILLCIIVTIIFSKRTK</sequence>
<protein>
    <submittedName>
        <fullName evidence="2">Rod shape-determining protein MreD</fullName>
    </submittedName>
</protein>
<keyword evidence="1" id="KW-0812">Transmembrane</keyword>
<accession>T2KJG3</accession>
<feature type="transmembrane region" description="Helical" evidence="1">
    <location>
        <begin position="73"/>
        <end position="93"/>
    </location>
</feature>
<feature type="transmembrane region" description="Helical" evidence="1">
    <location>
        <begin position="12"/>
        <end position="44"/>
    </location>
</feature>
<dbReference type="HOGENOM" id="CLU_125324_2_0_10"/>
<name>T2KJG3_FORAG</name>
<dbReference type="RefSeq" id="WP_038526912.1">
    <property type="nucleotide sequence ID" value="NZ_HG315671.1"/>
</dbReference>
<evidence type="ECO:0000256" key="1">
    <source>
        <dbReference type="SAM" id="Phobius"/>
    </source>
</evidence>
<organism evidence="2 3">
    <name type="scientific">Formosa agariphila (strain DSM 15362 / KCTC 12365 / LMG 23005 / KMM 3901 / M-2Alg 35-1)</name>
    <dbReference type="NCBI Taxonomy" id="1347342"/>
    <lineage>
        <taxon>Bacteria</taxon>
        <taxon>Pseudomonadati</taxon>
        <taxon>Bacteroidota</taxon>
        <taxon>Flavobacteriia</taxon>
        <taxon>Flavobacteriales</taxon>
        <taxon>Flavobacteriaceae</taxon>
        <taxon>Formosa</taxon>
    </lineage>
</organism>
<dbReference type="eggNOG" id="ENOG50315DF">
    <property type="taxonomic scope" value="Bacteria"/>
</dbReference>
<dbReference type="EMBL" id="HG315671">
    <property type="protein sequence ID" value="CDF78129.1"/>
    <property type="molecule type" value="Genomic_DNA"/>
</dbReference>
<evidence type="ECO:0000313" key="3">
    <source>
        <dbReference type="Proteomes" id="UP000016160"/>
    </source>
</evidence>
<feature type="transmembrane region" description="Helical" evidence="1">
    <location>
        <begin position="145"/>
        <end position="163"/>
    </location>
</feature>
<dbReference type="PATRIC" id="fig|1347342.6.peg.422"/>
<dbReference type="STRING" id="1347342.BN863_4170"/>
<gene>
    <name evidence="2" type="ORF">BN863_4170</name>
</gene>
<proteinExistence type="predicted"/>
<keyword evidence="3" id="KW-1185">Reference proteome</keyword>
<dbReference type="AlphaFoldDB" id="T2KJG3"/>
<dbReference type="OrthoDB" id="1132160at2"/>
<feature type="transmembrane region" description="Helical" evidence="1">
    <location>
        <begin position="51"/>
        <end position="67"/>
    </location>
</feature>
<feature type="transmembrane region" description="Helical" evidence="1">
    <location>
        <begin position="113"/>
        <end position="133"/>
    </location>
</feature>
<keyword evidence="1" id="KW-1133">Transmembrane helix</keyword>